<comment type="caution">
    <text evidence="2">The sequence shown here is derived from an EMBL/GenBank/DDBJ whole genome shotgun (WGS) entry which is preliminary data.</text>
</comment>
<reference evidence="3" key="1">
    <citation type="journal article" date="2019" name="Int. J. Syst. Evol. Microbiol.">
        <title>The Global Catalogue of Microorganisms (GCM) 10K type strain sequencing project: providing services to taxonomists for standard genome sequencing and annotation.</title>
        <authorList>
            <consortium name="The Broad Institute Genomics Platform"/>
            <consortium name="The Broad Institute Genome Sequencing Center for Infectious Disease"/>
            <person name="Wu L."/>
            <person name="Ma J."/>
        </authorList>
    </citation>
    <scope>NUCLEOTIDE SEQUENCE [LARGE SCALE GENOMIC DNA]</scope>
    <source>
        <strain evidence="3">CGMCC 4.7144</strain>
    </source>
</reference>
<proteinExistence type="predicted"/>
<dbReference type="Proteomes" id="UP001596226">
    <property type="component" value="Unassembled WGS sequence"/>
</dbReference>
<evidence type="ECO:0000313" key="3">
    <source>
        <dbReference type="Proteomes" id="UP001596226"/>
    </source>
</evidence>
<evidence type="ECO:0000256" key="1">
    <source>
        <dbReference type="SAM" id="MobiDB-lite"/>
    </source>
</evidence>
<accession>A0ABW1H4T2</accession>
<feature type="region of interest" description="Disordered" evidence="1">
    <location>
        <begin position="167"/>
        <end position="202"/>
    </location>
</feature>
<protein>
    <submittedName>
        <fullName evidence="2">Uncharacterized protein</fullName>
    </submittedName>
</protein>
<gene>
    <name evidence="2" type="ORF">ACFQGL_11460</name>
</gene>
<dbReference type="EMBL" id="JBHSQS010000006">
    <property type="protein sequence ID" value="MFC5923958.1"/>
    <property type="molecule type" value="Genomic_DNA"/>
</dbReference>
<dbReference type="RefSeq" id="WP_377509702.1">
    <property type="nucleotide sequence ID" value="NZ_JBHSQS010000006.1"/>
</dbReference>
<name>A0ABW1H4T2_9ACTN</name>
<sequence>MTDPELQDALVEETAEQDVPGFLKKRDLCRDLLLSGNGVYHIAHYTTGVLDFALDLFGHPSASPDGDESDSPERREVHRRVGAQLVYRVSELHRRLGELHTGALIRTVVQTGSGLVFCNTGVANEHVVGFAAVPGATAEPVADPGQVSAVDRAAAQLATDLRRLVRQRSQNPGGWETDVSGDLTPALPSGEALPHQLTGPPTPDEVLTAALRPAGLHYLSYHRLGEEVAAVDILEHSELDSFFNRGVTVADRRDRYQRLAGDLSLLALQVGRDLRRAVAGDVARLVLDVEMGAVYYYRLSLDDYLVGVTLNQDLVARADEEMATLARRLTAPA</sequence>
<evidence type="ECO:0000313" key="2">
    <source>
        <dbReference type="EMBL" id="MFC5923958.1"/>
    </source>
</evidence>
<keyword evidence="3" id="KW-1185">Reference proteome</keyword>
<organism evidence="2 3">
    <name type="scientific">Micromonospora vulcania</name>
    <dbReference type="NCBI Taxonomy" id="1441873"/>
    <lineage>
        <taxon>Bacteria</taxon>
        <taxon>Bacillati</taxon>
        <taxon>Actinomycetota</taxon>
        <taxon>Actinomycetes</taxon>
        <taxon>Micromonosporales</taxon>
        <taxon>Micromonosporaceae</taxon>
        <taxon>Micromonospora</taxon>
    </lineage>
</organism>